<organism evidence="2 3">
    <name type="scientific">Fusarium oxysporum f. sp. cubense</name>
    <dbReference type="NCBI Taxonomy" id="61366"/>
    <lineage>
        <taxon>Eukaryota</taxon>
        <taxon>Fungi</taxon>
        <taxon>Dikarya</taxon>
        <taxon>Ascomycota</taxon>
        <taxon>Pezizomycotina</taxon>
        <taxon>Sordariomycetes</taxon>
        <taxon>Hypocreomycetidae</taxon>
        <taxon>Hypocreales</taxon>
        <taxon>Nectriaceae</taxon>
        <taxon>Fusarium</taxon>
        <taxon>Fusarium oxysporum species complex</taxon>
    </lineage>
</organism>
<comment type="caution">
    <text evidence="2">The sequence shown here is derived from an EMBL/GenBank/DDBJ whole genome shotgun (WGS) entry which is preliminary data.</text>
</comment>
<dbReference type="Proteomes" id="UP000321331">
    <property type="component" value="Unassembled WGS sequence"/>
</dbReference>
<evidence type="ECO:0000313" key="3">
    <source>
        <dbReference type="Proteomes" id="UP000321331"/>
    </source>
</evidence>
<name>A0A5C6SZS4_FUSOC</name>
<dbReference type="EMBL" id="VMNF01000007">
    <property type="protein sequence ID" value="TXC03618.1"/>
    <property type="molecule type" value="Genomic_DNA"/>
</dbReference>
<evidence type="ECO:0000313" key="2">
    <source>
        <dbReference type="EMBL" id="TXC03618.1"/>
    </source>
</evidence>
<dbReference type="Pfam" id="PF20150">
    <property type="entry name" value="2EXR"/>
    <property type="match status" value="1"/>
</dbReference>
<gene>
    <name evidence="2" type="ORF">FocTR4_00001359</name>
</gene>
<evidence type="ECO:0000259" key="1">
    <source>
        <dbReference type="Pfam" id="PF20150"/>
    </source>
</evidence>
<dbReference type="InterPro" id="IPR045518">
    <property type="entry name" value="2EXR"/>
</dbReference>
<proteinExistence type="predicted"/>
<dbReference type="AlphaFoldDB" id="A0A5C6SZS4"/>
<feature type="domain" description="2EXR" evidence="1">
    <location>
        <begin position="62"/>
        <end position="148"/>
    </location>
</feature>
<accession>A0A5C6SZS4</accession>
<reference evidence="2 3" key="1">
    <citation type="submission" date="2019-07" db="EMBL/GenBank/DDBJ databases">
        <title>The First High-Quality Draft Genome Sequence of the Causal Agent of the Current Panama Disease Epidemic.</title>
        <authorList>
            <person name="Warmington R.J."/>
            <person name="Kay W."/>
            <person name="Jeffries A."/>
            <person name="Bebber D."/>
            <person name="Moore K."/>
            <person name="Studholme D.J."/>
        </authorList>
    </citation>
    <scope>NUCLEOTIDE SEQUENCE [LARGE SCALE GENOMIC DNA]</scope>
    <source>
        <strain evidence="2 3">TR4</strain>
    </source>
</reference>
<protein>
    <recommendedName>
        <fullName evidence="1">2EXR domain-containing protein</fullName>
    </recommendedName>
</protein>
<dbReference type="PANTHER" id="PTHR35910:SF6">
    <property type="entry name" value="2EXR DOMAIN-CONTAINING PROTEIN"/>
    <property type="match status" value="1"/>
</dbReference>
<sequence length="287" mass="32736">MMAPNEMSISLHLTLPVGSYEVTVTNPDGTRVFHNKIEFPAHVAPEPGNSTMQPTTSTPALFSLFTKLPSELRCEIWKRTLQNEVRVFYPIPYYEDCSFQQVSFSHKMPSVRQVCHESHQVSQTCGIFIFGSFKTIQKALWFGIFSDIIYDPENCPDDEWIFNPDDNYDYERVMGVARKVAVDCRRGIQAEDLLARVISSYNHCQTLFSVFSRYNEPSGDIASFTIPDNEILQPGIKKEYETWGEIKEEIMIAWSDEELLNELGITEANVPKIQAVGAQFVRQGLRG</sequence>
<dbReference type="PANTHER" id="PTHR35910">
    <property type="entry name" value="2EXR DOMAIN-CONTAINING PROTEIN"/>
    <property type="match status" value="1"/>
</dbReference>